<dbReference type="PANTHER" id="PTHR37984">
    <property type="entry name" value="PROTEIN CBG26694"/>
    <property type="match status" value="1"/>
</dbReference>
<dbReference type="GO" id="GO:0003676">
    <property type="term" value="F:nucleic acid binding"/>
    <property type="evidence" value="ECO:0007669"/>
    <property type="project" value="InterPro"/>
</dbReference>
<dbReference type="Pfam" id="PF00665">
    <property type="entry name" value="rve"/>
    <property type="match status" value="1"/>
</dbReference>
<evidence type="ECO:0000259" key="2">
    <source>
        <dbReference type="PROSITE" id="PS50994"/>
    </source>
</evidence>
<feature type="domain" description="Integrase catalytic" evidence="2">
    <location>
        <begin position="847"/>
        <end position="1009"/>
    </location>
</feature>
<dbReference type="Proteomes" id="UP000663866">
    <property type="component" value="Unassembled WGS sequence"/>
</dbReference>
<evidence type="ECO:0000256" key="1">
    <source>
        <dbReference type="SAM" id="MobiDB-lite"/>
    </source>
</evidence>
<organism evidence="3 4">
    <name type="scientific">Rotaria magnacalcarata</name>
    <dbReference type="NCBI Taxonomy" id="392030"/>
    <lineage>
        <taxon>Eukaryota</taxon>
        <taxon>Metazoa</taxon>
        <taxon>Spiralia</taxon>
        <taxon>Gnathifera</taxon>
        <taxon>Rotifera</taxon>
        <taxon>Eurotatoria</taxon>
        <taxon>Bdelloidea</taxon>
        <taxon>Philodinida</taxon>
        <taxon>Philodinidae</taxon>
        <taxon>Rotaria</taxon>
    </lineage>
</organism>
<dbReference type="GO" id="GO:0015074">
    <property type="term" value="P:DNA integration"/>
    <property type="evidence" value="ECO:0007669"/>
    <property type="project" value="InterPro"/>
</dbReference>
<dbReference type="InterPro" id="IPR001584">
    <property type="entry name" value="Integrase_cat-core"/>
</dbReference>
<evidence type="ECO:0000313" key="4">
    <source>
        <dbReference type="Proteomes" id="UP000663866"/>
    </source>
</evidence>
<gene>
    <name evidence="3" type="ORF">OVN521_LOCUS17042</name>
</gene>
<feature type="region of interest" description="Disordered" evidence="1">
    <location>
        <begin position="135"/>
        <end position="164"/>
    </location>
</feature>
<dbReference type="Gene3D" id="3.30.70.270">
    <property type="match status" value="4"/>
</dbReference>
<accession>A0A819QR58</accession>
<dbReference type="PANTHER" id="PTHR37984:SF5">
    <property type="entry name" value="PROTEIN NYNRIN-LIKE"/>
    <property type="match status" value="1"/>
</dbReference>
<dbReference type="InterPro" id="IPR012337">
    <property type="entry name" value="RNaseH-like_sf"/>
</dbReference>
<dbReference type="InterPro" id="IPR043502">
    <property type="entry name" value="DNA/RNA_pol_sf"/>
</dbReference>
<comment type="caution">
    <text evidence="3">The sequence shown here is derived from an EMBL/GenBank/DDBJ whole genome shotgun (WGS) entry which is preliminary data.</text>
</comment>
<feature type="compositionally biased region" description="Polar residues" evidence="1">
    <location>
        <begin position="96"/>
        <end position="105"/>
    </location>
</feature>
<proteinExistence type="predicted"/>
<dbReference type="InterPro" id="IPR036397">
    <property type="entry name" value="RNaseH_sf"/>
</dbReference>
<sequence>MSESTKLKNLLNKVKPSIQLEVRKKKPKTTVEFLEYAKEVEELLQLSSTNIDTHTNCDFKPTNIVRSTNTSSNLSSYYSSNSNNNYSSTPYRNSRTNTPSYTSASHKPEVAITSRTQPSHSNYQFHPKKYTLLSRNRTNNTNSQKQKNIQQYTNTSKKDSKINSRSVNAVVSPVLSSECNNTHTYLSSITCQICNQLGHDALSCPSFQKEPKFIRKDTHIGDLLSISTFQQPRTFYSSCYKSKGTTKNLGMTPAFSNLNTIRNFSSREKISTSSKLYDPNVINYLHSLVKDIENKQQKQDLLSLLLNFYDIFDITKHNIARTPKSHVINTIPHSHPSSRSYPQPDKEEAMYKLIQEFLAADLISQSNSPYAAPAILVKKKYQSYRLVVDYKRLNAITIKDSSPLPNMEDTIPIDDNDKEKTASITPFGLYQVNVLPMGLRNSPPTFQKVMTDMLKSCHHLKQVFSALQSKSLVLNPPKCEIAVRQIDYLGHTITKDCIKPIRAKIDAILNIEEPRTLAQANRFLGSLGWYRKFLPKFADIAAQINAVTNLTKSNRRKFKWENPQSQAFRQLKQMLITEPLFLHYPVDDLPLILTIDASDIGRSIIIMTDHCPLCYIMQKSIKNTRVNRIIHLIQEYNIDKTVHTQGRYNCLPDYLSRYSKEQDDALFNIDYGLASKNKSKNFSQQKLIAAMTLRPRKKQAITRNDHQSIENHNIIFQQFDTLSQSEDIKKSKLSSNLSHNYFDIAQLKIEQQRDSQIQNIVQNFSLKSTKNSFLSKEDTVYKLISLNKYSHKKIKVMYLPTSMIQSLLRASHDDPMSGSHFATNRILCTQFNLSRAKKYGHLRSISPPEEPLALISIDFCEPLLRTPRENQYVLVITDYFTRHITALALPNCTAETTARALFDDFFCKFGIPSIILSDRGIHFQNNLMENLQKLIGFNHIYSTAYHPQTNGVVERFNATSVFAYNTGEHKSTKFSPCELIYDRSERLPIHIQPQEFTFLKPNDYFEQLKKTLRIFHQASRDNILLQQQANQHYYNKNRLNPQQGRIIITRCLPCIKPSNRFSTITLLRHNIDIYNQLLLSLSTKYNVLYIDLSVPFEWLSRDRIHLHHDYHDRFSNITINYLHDSNVHHQSSNNIKYRSREAIRRRNRKKNLKFKQIQQNLIIGRDITSTWSYYHVKNFLRSSNIHYARLVIVSNHALRLHFNNSLDILNADQNLPHNIFDSNNFISWIQRNK</sequence>
<protein>
    <recommendedName>
        <fullName evidence="2">Integrase catalytic domain-containing protein</fullName>
    </recommendedName>
</protein>
<keyword evidence="4" id="KW-1185">Reference proteome</keyword>
<reference evidence="3" key="1">
    <citation type="submission" date="2021-02" db="EMBL/GenBank/DDBJ databases">
        <authorList>
            <person name="Nowell W R."/>
        </authorList>
    </citation>
    <scope>NUCLEOTIDE SEQUENCE</scope>
</reference>
<dbReference type="EMBL" id="CAJOBG010002905">
    <property type="protein sequence ID" value="CAF4035158.1"/>
    <property type="molecule type" value="Genomic_DNA"/>
</dbReference>
<dbReference type="SUPFAM" id="SSF56672">
    <property type="entry name" value="DNA/RNA polymerases"/>
    <property type="match status" value="1"/>
</dbReference>
<dbReference type="AlphaFoldDB" id="A0A819QR58"/>
<feature type="region of interest" description="Disordered" evidence="1">
    <location>
        <begin position="69"/>
        <end position="109"/>
    </location>
</feature>
<feature type="compositionally biased region" description="Low complexity" evidence="1">
    <location>
        <begin position="69"/>
        <end position="95"/>
    </location>
</feature>
<name>A0A819QR58_9BILA</name>
<dbReference type="InterPro" id="IPR050951">
    <property type="entry name" value="Retrovirus_Pol_polyprotein"/>
</dbReference>
<dbReference type="PROSITE" id="PS50994">
    <property type="entry name" value="INTEGRASE"/>
    <property type="match status" value="1"/>
</dbReference>
<dbReference type="CDD" id="cd01647">
    <property type="entry name" value="RT_LTR"/>
    <property type="match status" value="1"/>
</dbReference>
<feature type="compositionally biased region" description="Low complexity" evidence="1">
    <location>
        <begin position="135"/>
        <end position="148"/>
    </location>
</feature>
<dbReference type="SUPFAM" id="SSF53098">
    <property type="entry name" value="Ribonuclease H-like"/>
    <property type="match status" value="1"/>
</dbReference>
<dbReference type="Gene3D" id="3.30.420.10">
    <property type="entry name" value="Ribonuclease H-like superfamily/Ribonuclease H"/>
    <property type="match status" value="1"/>
</dbReference>
<dbReference type="InterPro" id="IPR043128">
    <property type="entry name" value="Rev_trsase/Diguanyl_cyclase"/>
</dbReference>
<dbReference type="Gene3D" id="3.10.10.10">
    <property type="entry name" value="HIV Type 1 Reverse Transcriptase, subunit A, domain 1"/>
    <property type="match status" value="2"/>
</dbReference>
<dbReference type="SUPFAM" id="SSF52266">
    <property type="entry name" value="SGNH hydrolase"/>
    <property type="match status" value="1"/>
</dbReference>
<evidence type="ECO:0000313" key="3">
    <source>
        <dbReference type="EMBL" id="CAF4035158.1"/>
    </source>
</evidence>
<dbReference type="FunFam" id="3.30.70.270:FF:000020">
    <property type="entry name" value="Transposon Tf2-6 polyprotein-like Protein"/>
    <property type="match status" value="1"/>
</dbReference>